<proteinExistence type="predicted"/>
<feature type="domain" description="Zinc finger DNA-directed DNA polymerase family B alpha" evidence="1">
    <location>
        <begin position="3"/>
        <end position="111"/>
    </location>
</feature>
<dbReference type="PANTHER" id="PTHR45861">
    <property type="entry name" value="DNA POLYMERASE ALPHA CATALYTIC SUBUNIT"/>
    <property type="match status" value="1"/>
</dbReference>
<dbReference type="GO" id="GO:0003697">
    <property type="term" value="F:single-stranded DNA binding"/>
    <property type="evidence" value="ECO:0007669"/>
    <property type="project" value="TreeGrafter"/>
</dbReference>
<dbReference type="InterPro" id="IPR038256">
    <property type="entry name" value="Pol_alpha_znc_sf"/>
</dbReference>
<sequence length="117" mass="13839">SYFVCDDVTCAHRSRRLTFKPINDGTVCSVCHQGTMKREYSAKMLYDQQCFFKSVFDLRTAVEKTKHEEKRKLQTYPNYASLNQMYERLLEVCDQFLAENAYNEINLSHIFAPMKIF</sequence>
<reference evidence="3" key="1">
    <citation type="submission" date="2022-11" db="UniProtKB">
        <authorList>
            <consortium name="WormBaseParasite"/>
        </authorList>
    </citation>
    <scope>IDENTIFICATION</scope>
</reference>
<keyword evidence="2" id="KW-1185">Reference proteome</keyword>
<dbReference type="GO" id="GO:0003682">
    <property type="term" value="F:chromatin binding"/>
    <property type="evidence" value="ECO:0007669"/>
    <property type="project" value="TreeGrafter"/>
</dbReference>
<dbReference type="GO" id="GO:0006273">
    <property type="term" value="P:lagging strand elongation"/>
    <property type="evidence" value="ECO:0007669"/>
    <property type="project" value="TreeGrafter"/>
</dbReference>
<accession>A0A914VB07</accession>
<dbReference type="Proteomes" id="UP000887566">
    <property type="component" value="Unplaced"/>
</dbReference>
<evidence type="ECO:0000313" key="2">
    <source>
        <dbReference type="Proteomes" id="UP000887566"/>
    </source>
</evidence>
<organism evidence="2 3">
    <name type="scientific">Plectus sambesii</name>
    <dbReference type="NCBI Taxonomy" id="2011161"/>
    <lineage>
        <taxon>Eukaryota</taxon>
        <taxon>Metazoa</taxon>
        <taxon>Ecdysozoa</taxon>
        <taxon>Nematoda</taxon>
        <taxon>Chromadorea</taxon>
        <taxon>Plectida</taxon>
        <taxon>Plectina</taxon>
        <taxon>Plectoidea</taxon>
        <taxon>Plectidae</taxon>
        <taxon>Plectus</taxon>
    </lineage>
</organism>
<dbReference type="GO" id="GO:1902975">
    <property type="term" value="P:mitotic DNA replication initiation"/>
    <property type="evidence" value="ECO:0007669"/>
    <property type="project" value="TreeGrafter"/>
</dbReference>
<dbReference type="GO" id="GO:0003887">
    <property type="term" value="F:DNA-directed DNA polymerase activity"/>
    <property type="evidence" value="ECO:0007669"/>
    <property type="project" value="InterPro"/>
</dbReference>
<evidence type="ECO:0000313" key="3">
    <source>
        <dbReference type="WBParaSite" id="PSAMB.scaffold17607size1091.g37350.t1"/>
    </source>
</evidence>
<dbReference type="GO" id="GO:0005658">
    <property type="term" value="C:alpha DNA polymerase:primase complex"/>
    <property type="evidence" value="ECO:0007669"/>
    <property type="project" value="TreeGrafter"/>
</dbReference>
<dbReference type="WBParaSite" id="PSAMB.scaffold17607size1091.g37350.t1">
    <property type="protein sequence ID" value="PSAMB.scaffold17607size1091.g37350.t1"/>
    <property type="gene ID" value="PSAMB.scaffold17607size1091.g37350"/>
</dbReference>
<dbReference type="SUPFAM" id="SSF90234">
    <property type="entry name" value="Zinc finger domain of DNA polymerase-alpha"/>
    <property type="match status" value="1"/>
</dbReference>
<dbReference type="Pfam" id="PF08996">
    <property type="entry name" value="zf-DNA_Pol"/>
    <property type="match status" value="1"/>
</dbReference>
<protein>
    <submittedName>
        <fullName evidence="3">Zinc finger DNA-directed DNA polymerase family B alpha domain-containing protein</fullName>
    </submittedName>
</protein>
<dbReference type="GO" id="GO:0003688">
    <property type="term" value="F:DNA replication origin binding"/>
    <property type="evidence" value="ECO:0007669"/>
    <property type="project" value="TreeGrafter"/>
</dbReference>
<evidence type="ECO:0000259" key="1">
    <source>
        <dbReference type="Pfam" id="PF08996"/>
    </source>
</evidence>
<name>A0A914VB07_9BILA</name>
<dbReference type="PANTHER" id="PTHR45861:SF1">
    <property type="entry name" value="DNA POLYMERASE ALPHA CATALYTIC SUBUNIT"/>
    <property type="match status" value="1"/>
</dbReference>
<dbReference type="GO" id="GO:0006272">
    <property type="term" value="P:leading strand elongation"/>
    <property type="evidence" value="ECO:0007669"/>
    <property type="project" value="TreeGrafter"/>
</dbReference>
<dbReference type="AlphaFoldDB" id="A0A914VB07"/>
<dbReference type="Gene3D" id="1.10.3200.20">
    <property type="entry name" value="DNA Polymerase alpha, zinc finger"/>
    <property type="match status" value="1"/>
</dbReference>
<dbReference type="InterPro" id="IPR015088">
    <property type="entry name" value="Znf_DNA-dir_DNA_pol_B_alpha"/>
</dbReference>